<name>A0ABY9K9I5_9HYPH</name>
<reference evidence="2 3" key="1">
    <citation type="submission" date="2023-08" db="EMBL/GenBank/DDBJ databases">
        <title>Pathogen: clinical or host-associated sample.</title>
        <authorList>
            <person name="Hergert J."/>
            <person name="Casey R."/>
            <person name="Wagner J."/>
            <person name="Young E.L."/>
            <person name="Oakeson K.F."/>
        </authorList>
    </citation>
    <scope>NUCLEOTIDE SEQUENCE [LARGE SCALE GENOMIC DNA]</scope>
    <source>
        <strain evidence="2 3">UPHL-collab-2</strain>
        <plasmid evidence="2 3">unnamed1</plasmid>
    </source>
</reference>
<gene>
    <name evidence="2" type="ORF">Q9315_23940</name>
</gene>
<proteinExistence type="predicted"/>
<accession>A0ABY9K9I5</accession>
<dbReference type="InterPro" id="IPR017740">
    <property type="entry name" value="TssA-like"/>
</dbReference>
<evidence type="ECO:0000313" key="3">
    <source>
        <dbReference type="Proteomes" id="UP001225788"/>
    </source>
</evidence>
<dbReference type="Pfam" id="PF06812">
    <property type="entry name" value="ImpA_N"/>
    <property type="match status" value="1"/>
</dbReference>
<dbReference type="PANTHER" id="PTHR37951">
    <property type="entry name" value="CYTOPLASMIC PROTEIN-RELATED"/>
    <property type="match status" value="1"/>
</dbReference>
<geneLocation type="plasmid" evidence="2 3">
    <name>unnamed1</name>
</geneLocation>
<dbReference type="RefSeq" id="WP_306161675.1">
    <property type="nucleotide sequence ID" value="NZ_CP132315.1"/>
</dbReference>
<feature type="domain" description="ImpA N-terminal" evidence="1">
    <location>
        <begin position="8"/>
        <end position="116"/>
    </location>
</feature>
<dbReference type="Proteomes" id="UP001225788">
    <property type="component" value="Plasmid unnamed1"/>
</dbReference>
<evidence type="ECO:0000259" key="1">
    <source>
        <dbReference type="Pfam" id="PF06812"/>
    </source>
</evidence>
<keyword evidence="2" id="KW-0614">Plasmid</keyword>
<dbReference type="EMBL" id="CP132315">
    <property type="protein sequence ID" value="WLS05210.1"/>
    <property type="molecule type" value="Genomic_DNA"/>
</dbReference>
<organism evidence="2 3">
    <name type="scientific">Shinella oryzae</name>
    <dbReference type="NCBI Taxonomy" id="2871820"/>
    <lineage>
        <taxon>Bacteria</taxon>
        <taxon>Pseudomonadati</taxon>
        <taxon>Pseudomonadota</taxon>
        <taxon>Alphaproteobacteria</taxon>
        <taxon>Hyphomicrobiales</taxon>
        <taxon>Rhizobiaceae</taxon>
        <taxon>Shinella</taxon>
    </lineage>
</organism>
<keyword evidence="3" id="KW-1185">Reference proteome</keyword>
<dbReference type="PANTHER" id="PTHR37951:SF1">
    <property type="entry name" value="TYPE VI SECRETION SYSTEM COMPONENT TSSA1"/>
    <property type="match status" value="1"/>
</dbReference>
<sequence length="339" mass="37106">MARSGEHAKKYTDIRDERAQARSVERGALNAGESLTTTVRNWDGVRRDARALAASDVPDVEVLAWLMEAEIRLSGFAGMAEACRLSVQLIQPKWPDVFSADATDPGMLMEPFSGLNGIGNEGSLIQPIRLSPLLPGYPYGTMNLWQWQRAERDANGVDAASVNEAISAVSAEDLHRHIAHIVDCRTAFSEMTSAFEELCGPAAPSSSFTLAVLEEAEQAGRRIYLQATGTDFAMDAAAAKDGERQARREPVFDSVIPVAVDARPRDVQTREEAFAELLRIASFFRRTEPHSPISYSIETMVRRGRMALPDLLAELVPDPDLRGRILTTAGIQNPENTGV</sequence>
<dbReference type="InterPro" id="IPR010657">
    <property type="entry name" value="ImpA_N"/>
</dbReference>
<protein>
    <submittedName>
        <fullName evidence="2">Type VI secretion system ImpA family N-terminal domain-containing protein</fullName>
    </submittedName>
</protein>
<evidence type="ECO:0000313" key="2">
    <source>
        <dbReference type="EMBL" id="WLS05210.1"/>
    </source>
</evidence>